<feature type="transmembrane region" description="Helical" evidence="8">
    <location>
        <begin position="152"/>
        <end position="175"/>
    </location>
</feature>
<evidence type="ECO:0000256" key="1">
    <source>
        <dbReference type="ARBA" id="ARBA00004429"/>
    </source>
</evidence>
<keyword evidence="3" id="KW-1003">Cell membrane</keyword>
<dbReference type="SUPFAM" id="SSF103473">
    <property type="entry name" value="MFS general substrate transporter"/>
    <property type="match status" value="1"/>
</dbReference>
<reference evidence="10" key="1">
    <citation type="submission" date="2018-10" db="EMBL/GenBank/DDBJ databases">
        <authorList>
            <person name="Gruber-Vodicka H."/>
            <person name="Jaeckle O."/>
        </authorList>
    </citation>
    <scope>NUCLEOTIDE SEQUENCE</scope>
</reference>
<sequence length="379" mass="40688">MRLGVFYAAIFVAMGVHLPFWPVWLKAQGLSDTEVGLVVGVGMGARVIANPLVAHWVERKGQLIYLMRLLAAVSLILCALFAVVNGFWSLLILSATWLAIFTAIMPLGESLTLFTAYARRLDYGRIRLWGSLSFMMASMVGGVLLADHSPAVILWILMIGMVLTLVACLLIEDIVPSTPSSLHSAAFRQVLADSRYWLFLASASLINASHNIYYSFATLHWQRAGISPIVIGGLWAEAVMAEVLLFAFSNTIVAWLRPIGLLILGGGAAMIRWLVLGSSTHLMVLIAAQLLHAFTFGAIHIGAMHFLTCAVPPEASARAQAVYGSVSMGAAVGLATMVAGPLYQALAGQAFHISAGLAVLGSLLAARLYRRWQGELLGS</sequence>
<feature type="transmembrane region" description="Helical" evidence="8">
    <location>
        <begin position="128"/>
        <end position="146"/>
    </location>
</feature>
<feature type="transmembrane region" description="Helical" evidence="8">
    <location>
        <begin position="69"/>
        <end position="91"/>
    </location>
</feature>
<feature type="transmembrane region" description="Helical" evidence="8">
    <location>
        <begin position="226"/>
        <end position="248"/>
    </location>
</feature>
<comment type="subcellular location">
    <subcellularLocation>
        <location evidence="1">Cell inner membrane</location>
        <topology evidence="1">Multi-pass membrane protein</topology>
    </subcellularLocation>
</comment>
<dbReference type="Gene3D" id="1.20.1250.20">
    <property type="entry name" value="MFS general substrate transporter like domains"/>
    <property type="match status" value="2"/>
</dbReference>
<keyword evidence="5 8" id="KW-0812">Transmembrane</keyword>
<feature type="transmembrane region" description="Helical" evidence="8">
    <location>
        <begin position="196"/>
        <end position="214"/>
    </location>
</feature>
<dbReference type="GO" id="GO:0030395">
    <property type="term" value="F:lactose binding"/>
    <property type="evidence" value="ECO:0007669"/>
    <property type="project" value="TreeGrafter"/>
</dbReference>
<feature type="transmembrane region" description="Helical" evidence="8">
    <location>
        <begin position="255"/>
        <end position="276"/>
    </location>
</feature>
<dbReference type="NCBIfam" id="NF037955">
    <property type="entry name" value="mfs"/>
    <property type="match status" value="1"/>
</dbReference>
<dbReference type="EMBL" id="LR026963">
    <property type="protein sequence ID" value="VBB69736.1"/>
    <property type="molecule type" value="Genomic_DNA"/>
</dbReference>
<accession>A0A484H6G3</accession>
<evidence type="ECO:0000256" key="4">
    <source>
        <dbReference type="ARBA" id="ARBA00022519"/>
    </source>
</evidence>
<dbReference type="PANTHER" id="PTHR23522">
    <property type="entry name" value="BLL5896 PROTEIN"/>
    <property type="match status" value="1"/>
</dbReference>
<feature type="transmembrane region" description="Helical" evidence="8">
    <location>
        <begin position="282"/>
        <end position="309"/>
    </location>
</feature>
<evidence type="ECO:0000256" key="7">
    <source>
        <dbReference type="ARBA" id="ARBA00023136"/>
    </source>
</evidence>
<feature type="domain" description="Major facilitator superfamily associated" evidence="9">
    <location>
        <begin position="2"/>
        <end position="346"/>
    </location>
</feature>
<gene>
    <name evidence="10" type="ORF">RIEGSTA812A_PEG_1209</name>
</gene>
<feature type="transmembrane region" description="Helical" evidence="8">
    <location>
        <begin position="349"/>
        <end position="369"/>
    </location>
</feature>
<evidence type="ECO:0000313" key="10">
    <source>
        <dbReference type="EMBL" id="VBB69736.1"/>
    </source>
</evidence>
<feature type="transmembrane region" description="Helical" evidence="8">
    <location>
        <begin position="36"/>
        <end position="57"/>
    </location>
</feature>
<evidence type="ECO:0000256" key="8">
    <source>
        <dbReference type="SAM" id="Phobius"/>
    </source>
</evidence>
<dbReference type="GO" id="GO:0005886">
    <property type="term" value="C:plasma membrane"/>
    <property type="evidence" value="ECO:0007669"/>
    <property type="project" value="UniProtKB-SubCell"/>
</dbReference>
<dbReference type="AlphaFoldDB" id="A0A484H6G3"/>
<feature type="transmembrane region" description="Helical" evidence="8">
    <location>
        <begin position="321"/>
        <end position="343"/>
    </location>
</feature>
<keyword evidence="2" id="KW-0813">Transport</keyword>
<evidence type="ECO:0000256" key="6">
    <source>
        <dbReference type="ARBA" id="ARBA00022989"/>
    </source>
</evidence>
<protein>
    <submittedName>
        <fullName evidence="10">Probable 3-phenylpropionic acid transporter ## PnuD</fullName>
    </submittedName>
</protein>
<keyword evidence="7 8" id="KW-0472">Membrane</keyword>
<keyword evidence="4" id="KW-0997">Cell inner membrane</keyword>
<dbReference type="PANTHER" id="PTHR23522:SF10">
    <property type="entry name" value="3-PHENYLPROPIONIC ACID TRANSPORTER-RELATED"/>
    <property type="match status" value="1"/>
</dbReference>
<dbReference type="NCBIfam" id="NF008346">
    <property type="entry name" value="PRK11128.1"/>
    <property type="match status" value="1"/>
</dbReference>
<evidence type="ECO:0000256" key="5">
    <source>
        <dbReference type="ARBA" id="ARBA00022692"/>
    </source>
</evidence>
<feature type="transmembrane region" description="Helical" evidence="8">
    <location>
        <begin position="5"/>
        <end position="24"/>
    </location>
</feature>
<name>A0A484H6G3_9ZZZZ</name>
<dbReference type="InterPro" id="IPR024989">
    <property type="entry name" value="MFS_assoc_dom"/>
</dbReference>
<organism evidence="10">
    <name type="scientific">invertebrate metagenome</name>
    <dbReference type="NCBI Taxonomy" id="1711999"/>
    <lineage>
        <taxon>unclassified sequences</taxon>
        <taxon>metagenomes</taxon>
        <taxon>organismal metagenomes</taxon>
    </lineage>
</organism>
<evidence type="ECO:0000256" key="2">
    <source>
        <dbReference type="ARBA" id="ARBA00022448"/>
    </source>
</evidence>
<dbReference type="InterPro" id="IPR026032">
    <property type="entry name" value="HcaT-like"/>
</dbReference>
<evidence type="ECO:0000259" key="9">
    <source>
        <dbReference type="Pfam" id="PF12832"/>
    </source>
</evidence>
<keyword evidence="6 8" id="KW-1133">Transmembrane helix</keyword>
<dbReference type="GO" id="GO:0015528">
    <property type="term" value="F:lactose:proton symporter activity"/>
    <property type="evidence" value="ECO:0007669"/>
    <property type="project" value="TreeGrafter"/>
</dbReference>
<dbReference type="InterPro" id="IPR036259">
    <property type="entry name" value="MFS_trans_sf"/>
</dbReference>
<evidence type="ECO:0000256" key="3">
    <source>
        <dbReference type="ARBA" id="ARBA00022475"/>
    </source>
</evidence>
<dbReference type="Pfam" id="PF12832">
    <property type="entry name" value="MFS_1_like"/>
    <property type="match status" value="1"/>
</dbReference>
<feature type="transmembrane region" description="Helical" evidence="8">
    <location>
        <begin position="97"/>
        <end position="116"/>
    </location>
</feature>
<proteinExistence type="predicted"/>
<dbReference type="PIRSF" id="PIRSF004925">
    <property type="entry name" value="HcaT"/>
    <property type="match status" value="1"/>
</dbReference>